<dbReference type="SMART" id="SM00904">
    <property type="entry name" value="Flavokinase"/>
    <property type="match status" value="1"/>
</dbReference>
<evidence type="ECO:0000256" key="1">
    <source>
        <dbReference type="ARBA" id="ARBA00005201"/>
    </source>
</evidence>
<dbReference type="Gene3D" id="2.40.30.30">
    <property type="entry name" value="Riboflavin kinase-like"/>
    <property type="match status" value="1"/>
</dbReference>
<dbReference type="AlphaFoldDB" id="A0A088SJC7"/>
<gene>
    <name evidence="9" type="ORF">LPMP_343010</name>
</gene>
<evidence type="ECO:0000259" key="8">
    <source>
        <dbReference type="SMART" id="SM00904"/>
    </source>
</evidence>
<dbReference type="EC" id="2.7.1.26" evidence="2"/>
<evidence type="ECO:0000256" key="7">
    <source>
        <dbReference type="ARBA" id="ARBA00022840"/>
    </source>
</evidence>
<dbReference type="VEuPathDB" id="TriTrypDB:LPAL13_340036500"/>
<keyword evidence="6" id="KW-0547">Nucleotide-binding</keyword>
<dbReference type="VEuPathDB" id="TriTrypDB:LPMP_343010"/>
<dbReference type="GeneID" id="22578806"/>
<reference evidence="9 10" key="1">
    <citation type="journal article" date="2015" name="Sci. Rep.">
        <title>The genome of Leishmania panamensis: insights into genomics of the L. (Viannia) subgenus.</title>
        <authorList>
            <person name="Llanes A."/>
            <person name="Restrepo C.M."/>
            <person name="Vecchio G.D."/>
            <person name="Anguizola F.J."/>
            <person name="Lleonart R."/>
        </authorList>
    </citation>
    <scope>NUCLEOTIDE SEQUENCE [LARGE SCALE GENOMIC DNA]</scope>
    <source>
        <strain evidence="9 10">MHOM/PA/94/PSC-1</strain>
    </source>
</reference>
<dbReference type="KEGG" id="lpan:LPMP_343010"/>
<proteinExistence type="predicted"/>
<dbReference type="SUPFAM" id="SSF82114">
    <property type="entry name" value="Riboflavin kinase-like"/>
    <property type="match status" value="1"/>
</dbReference>
<dbReference type="GO" id="GO:0009231">
    <property type="term" value="P:riboflavin biosynthetic process"/>
    <property type="evidence" value="ECO:0007669"/>
    <property type="project" value="InterPro"/>
</dbReference>
<keyword evidence="7" id="KW-0067">ATP-binding</keyword>
<evidence type="ECO:0000256" key="4">
    <source>
        <dbReference type="ARBA" id="ARBA00022643"/>
    </source>
</evidence>
<dbReference type="GO" id="GO:0016779">
    <property type="term" value="F:nucleotidyltransferase activity"/>
    <property type="evidence" value="ECO:0007669"/>
    <property type="project" value="UniProtKB-KW"/>
</dbReference>
<dbReference type="eggNOG" id="KOG3110">
    <property type="taxonomic scope" value="Eukaryota"/>
</dbReference>
<dbReference type="OrthoDB" id="276388at2759"/>
<dbReference type="PANTHER" id="PTHR22749">
    <property type="entry name" value="RIBOFLAVIN KINASE/FMN ADENYLYLTRANSFERASE"/>
    <property type="match status" value="1"/>
</dbReference>
<dbReference type="InterPro" id="IPR023465">
    <property type="entry name" value="Riboflavin_kinase_dom_sf"/>
</dbReference>
<feature type="domain" description="Riboflavin kinase" evidence="8">
    <location>
        <begin position="1"/>
        <end position="147"/>
    </location>
</feature>
<keyword evidence="10" id="KW-1185">Reference proteome</keyword>
<dbReference type="Proteomes" id="UP000063063">
    <property type="component" value="Chromosome 34"/>
</dbReference>
<dbReference type="InterPro" id="IPR015865">
    <property type="entry name" value="Riboflavin_kinase_bac/euk"/>
</dbReference>
<keyword evidence="3" id="KW-0285">Flavoprotein</keyword>
<dbReference type="PANTHER" id="PTHR22749:SF6">
    <property type="entry name" value="RIBOFLAVIN KINASE"/>
    <property type="match status" value="1"/>
</dbReference>
<protein>
    <recommendedName>
        <fullName evidence="2">riboflavin kinase</fullName>
        <ecNumber evidence="2">2.7.1.26</ecNumber>
    </recommendedName>
</protein>
<evidence type="ECO:0000256" key="3">
    <source>
        <dbReference type="ARBA" id="ARBA00022630"/>
    </source>
</evidence>
<sequence>MKPWFLRGKVIHGFGRGGTQLGYPTANLELSEPAIDFLKPYDNFVFWGWGCVEAAVPSTEEPRNGDLSLAPLGPFPFVMSVGNNPQFKNVDVSAEVHFLHKFDGDFYGRVVRILTLEAIRSQSAFTTLEELIKSIDDDVMFAGEHLKMPEWAPYEQHDMVNPACVPAQLNSAPQLPSFGFLEL</sequence>
<dbReference type="GO" id="GO:0005524">
    <property type="term" value="F:ATP binding"/>
    <property type="evidence" value="ECO:0007669"/>
    <property type="project" value="UniProtKB-KW"/>
</dbReference>
<dbReference type="UniPathway" id="UPA00276">
    <property type="reaction ID" value="UER00406"/>
</dbReference>
<accession>A0A088SJC7</accession>
<organism evidence="9 10">
    <name type="scientific">Leishmania panamensis</name>
    <dbReference type="NCBI Taxonomy" id="5679"/>
    <lineage>
        <taxon>Eukaryota</taxon>
        <taxon>Discoba</taxon>
        <taxon>Euglenozoa</taxon>
        <taxon>Kinetoplastea</taxon>
        <taxon>Metakinetoplastina</taxon>
        <taxon>Trypanosomatida</taxon>
        <taxon>Trypanosomatidae</taxon>
        <taxon>Leishmaniinae</taxon>
        <taxon>Leishmania</taxon>
        <taxon>Leishmania guyanensis species complex</taxon>
    </lineage>
</organism>
<evidence type="ECO:0000256" key="2">
    <source>
        <dbReference type="ARBA" id="ARBA00012105"/>
    </source>
</evidence>
<evidence type="ECO:0000256" key="5">
    <source>
        <dbReference type="ARBA" id="ARBA00022679"/>
    </source>
</evidence>
<evidence type="ECO:0000313" key="9">
    <source>
        <dbReference type="EMBL" id="AIO01927.1"/>
    </source>
</evidence>
<keyword evidence="4" id="KW-0288">FMN</keyword>
<keyword evidence="5" id="KW-0808">Transferase</keyword>
<dbReference type="InterPro" id="IPR023468">
    <property type="entry name" value="Riboflavin_kinase"/>
</dbReference>
<dbReference type="RefSeq" id="XP_010702727.1">
    <property type="nucleotide sequence ID" value="XM_010704425.1"/>
</dbReference>
<dbReference type="GO" id="GO:0009398">
    <property type="term" value="P:FMN biosynthetic process"/>
    <property type="evidence" value="ECO:0007669"/>
    <property type="project" value="UniProtKB-UniPathway"/>
</dbReference>
<dbReference type="EMBL" id="CP009403">
    <property type="protein sequence ID" value="AIO01927.1"/>
    <property type="molecule type" value="Genomic_DNA"/>
</dbReference>
<evidence type="ECO:0000313" key="10">
    <source>
        <dbReference type="Proteomes" id="UP000063063"/>
    </source>
</evidence>
<dbReference type="GO" id="GO:0008531">
    <property type="term" value="F:riboflavin kinase activity"/>
    <property type="evidence" value="ECO:0007669"/>
    <property type="project" value="UniProtKB-EC"/>
</dbReference>
<dbReference type="Pfam" id="PF01687">
    <property type="entry name" value="Flavokinase"/>
    <property type="match status" value="1"/>
</dbReference>
<evidence type="ECO:0000256" key="6">
    <source>
        <dbReference type="ARBA" id="ARBA00022741"/>
    </source>
</evidence>
<name>A0A088SJC7_LEIPA</name>
<comment type="pathway">
    <text evidence="1">Cofactor biosynthesis; FMN biosynthesis; FMN from riboflavin (ATP route): step 1/1.</text>
</comment>